<dbReference type="InterPro" id="IPR013087">
    <property type="entry name" value="Znf_C2H2_type"/>
</dbReference>
<dbReference type="OrthoDB" id="6267858at2759"/>
<dbReference type="AlphaFoldDB" id="A0A8T0DF34"/>
<reference evidence="3 4" key="1">
    <citation type="submission" date="2019-07" db="EMBL/GenBank/DDBJ databases">
        <title>Annotation for the trematode Paragonimus westermani.</title>
        <authorList>
            <person name="Choi Y.-J."/>
        </authorList>
    </citation>
    <scope>NUCLEOTIDE SEQUENCE [LARGE SCALE GENOMIC DNA]</scope>
    <source>
        <strain evidence="3">180907_Pwestermani</strain>
    </source>
</reference>
<name>A0A8T0DF34_9TREM</name>
<dbReference type="SUPFAM" id="SSF57667">
    <property type="entry name" value="beta-beta-alpha zinc fingers"/>
    <property type="match status" value="1"/>
</dbReference>
<evidence type="ECO:0000259" key="2">
    <source>
        <dbReference type="PROSITE" id="PS50157"/>
    </source>
</evidence>
<feature type="domain" description="C2H2-type" evidence="2">
    <location>
        <begin position="104"/>
        <end position="132"/>
    </location>
</feature>
<dbReference type="SMART" id="SM00355">
    <property type="entry name" value="ZnF_C2H2"/>
    <property type="match status" value="1"/>
</dbReference>
<accession>A0A8T0DF34</accession>
<keyword evidence="1" id="KW-0863">Zinc-finger</keyword>
<dbReference type="InterPro" id="IPR036236">
    <property type="entry name" value="Znf_C2H2_sf"/>
</dbReference>
<dbReference type="Gene3D" id="3.30.160.60">
    <property type="entry name" value="Classic Zinc Finger"/>
    <property type="match status" value="1"/>
</dbReference>
<dbReference type="EMBL" id="JTDF01005157">
    <property type="protein sequence ID" value="KAF8566399.1"/>
    <property type="molecule type" value="Genomic_DNA"/>
</dbReference>
<organism evidence="3 4">
    <name type="scientific">Paragonimus westermani</name>
    <dbReference type="NCBI Taxonomy" id="34504"/>
    <lineage>
        <taxon>Eukaryota</taxon>
        <taxon>Metazoa</taxon>
        <taxon>Spiralia</taxon>
        <taxon>Lophotrochozoa</taxon>
        <taxon>Platyhelminthes</taxon>
        <taxon>Trematoda</taxon>
        <taxon>Digenea</taxon>
        <taxon>Plagiorchiida</taxon>
        <taxon>Troglotremata</taxon>
        <taxon>Troglotrematidae</taxon>
        <taxon>Paragonimus</taxon>
    </lineage>
</organism>
<dbReference type="PROSITE" id="PS00028">
    <property type="entry name" value="ZINC_FINGER_C2H2_1"/>
    <property type="match status" value="1"/>
</dbReference>
<dbReference type="GO" id="GO:0008270">
    <property type="term" value="F:zinc ion binding"/>
    <property type="evidence" value="ECO:0007669"/>
    <property type="project" value="UniProtKB-KW"/>
</dbReference>
<evidence type="ECO:0000256" key="1">
    <source>
        <dbReference type="PROSITE-ProRule" id="PRU00042"/>
    </source>
</evidence>
<dbReference type="PROSITE" id="PS50157">
    <property type="entry name" value="ZINC_FINGER_C2H2_2"/>
    <property type="match status" value="1"/>
</dbReference>
<evidence type="ECO:0000313" key="3">
    <source>
        <dbReference type="EMBL" id="KAF8566399.1"/>
    </source>
</evidence>
<keyword evidence="1" id="KW-0862">Zinc</keyword>
<keyword evidence="1" id="KW-0479">Metal-binding</keyword>
<keyword evidence="4" id="KW-1185">Reference proteome</keyword>
<comment type="caution">
    <text evidence="3">The sequence shown here is derived from an EMBL/GenBank/DDBJ whole genome shotgun (WGS) entry which is preliminary data.</text>
</comment>
<sequence length="137" mass="16040">MLFLFGYSYVWFFGLFFDYPHFTAALPTTHEFYREHLVAACYGNIIPRFFLSCTRTSDCSPTLLWFPLVIWQSVCPIRSTTKQSFTLFSEAYLLHTGSRPAKEYQCTTCAKVYPRRQSLQAHIIQVHTGKSIYFHNL</sequence>
<protein>
    <recommendedName>
        <fullName evidence="2">C2H2-type domain-containing protein</fullName>
    </recommendedName>
</protein>
<gene>
    <name evidence="3" type="ORF">P879_11133</name>
</gene>
<dbReference type="Proteomes" id="UP000699462">
    <property type="component" value="Unassembled WGS sequence"/>
</dbReference>
<evidence type="ECO:0000313" key="4">
    <source>
        <dbReference type="Proteomes" id="UP000699462"/>
    </source>
</evidence>
<proteinExistence type="predicted"/>